<reference evidence="3 4" key="1">
    <citation type="submission" date="2009-08" db="EMBL/GenBank/DDBJ databases">
        <title>The Genome Sequence of Spizellomyces punctatus strain DAOM BR117.</title>
        <authorList>
            <consortium name="The Broad Institute Genome Sequencing Platform"/>
            <person name="Russ C."/>
            <person name="Cuomo C."/>
            <person name="Shea T."/>
            <person name="Young S.K."/>
            <person name="Zeng Q."/>
            <person name="Koehrsen M."/>
            <person name="Haas B."/>
            <person name="Borodovsky M."/>
            <person name="Guigo R."/>
            <person name="Alvarado L."/>
            <person name="Berlin A."/>
            <person name="Bochicchio J."/>
            <person name="Borenstein D."/>
            <person name="Chapman S."/>
            <person name="Chen Z."/>
            <person name="Engels R."/>
            <person name="Freedman E."/>
            <person name="Gellesch M."/>
            <person name="Goldberg J."/>
            <person name="Griggs A."/>
            <person name="Gujja S."/>
            <person name="Heiman D."/>
            <person name="Hepburn T."/>
            <person name="Howarth C."/>
            <person name="Jen D."/>
            <person name="Larson L."/>
            <person name="Lewis B."/>
            <person name="Mehta T."/>
            <person name="Park D."/>
            <person name="Pearson M."/>
            <person name="Roberts A."/>
            <person name="Saif S."/>
            <person name="Shenoy N."/>
            <person name="Sisk P."/>
            <person name="Stolte C."/>
            <person name="Sykes S."/>
            <person name="Thomson T."/>
            <person name="Walk T."/>
            <person name="White J."/>
            <person name="Yandava C."/>
            <person name="Burger G."/>
            <person name="Gray M.W."/>
            <person name="Holland P.W.H."/>
            <person name="King N."/>
            <person name="Lang F.B.F."/>
            <person name="Roger A.J."/>
            <person name="Ruiz-Trillo I."/>
            <person name="Lander E."/>
            <person name="Nusbaum C."/>
        </authorList>
    </citation>
    <scope>NUCLEOTIDE SEQUENCE [LARGE SCALE GENOMIC DNA]</scope>
    <source>
        <strain evidence="3 4">DAOM BR117</strain>
    </source>
</reference>
<protein>
    <recommendedName>
        <fullName evidence="5">MT-A70-domain-containing protein</fullName>
    </recommendedName>
</protein>
<dbReference type="OrthoDB" id="426718at2759"/>
<evidence type="ECO:0000313" key="3">
    <source>
        <dbReference type="EMBL" id="KNC98777.1"/>
    </source>
</evidence>
<dbReference type="EMBL" id="KQ257459">
    <property type="protein sequence ID" value="KNC98777.1"/>
    <property type="molecule type" value="Genomic_DNA"/>
</dbReference>
<dbReference type="PANTHER" id="PTHR12829">
    <property type="entry name" value="N6-ADENOSINE-METHYLTRANSFERASE"/>
    <property type="match status" value="1"/>
</dbReference>
<evidence type="ECO:0008006" key="5">
    <source>
        <dbReference type="Google" id="ProtNLM"/>
    </source>
</evidence>
<dbReference type="GO" id="GO:0036396">
    <property type="term" value="C:RNA N6-methyladenosine methyltransferase complex"/>
    <property type="evidence" value="ECO:0007669"/>
    <property type="project" value="TreeGrafter"/>
</dbReference>
<name>A0A0L0HC66_SPIPD</name>
<dbReference type="VEuPathDB" id="FungiDB:SPPG_05756"/>
<organism evidence="3 4">
    <name type="scientific">Spizellomyces punctatus (strain DAOM BR117)</name>
    <dbReference type="NCBI Taxonomy" id="645134"/>
    <lineage>
        <taxon>Eukaryota</taxon>
        <taxon>Fungi</taxon>
        <taxon>Fungi incertae sedis</taxon>
        <taxon>Chytridiomycota</taxon>
        <taxon>Chytridiomycota incertae sedis</taxon>
        <taxon>Chytridiomycetes</taxon>
        <taxon>Spizellomycetales</taxon>
        <taxon>Spizellomycetaceae</taxon>
        <taxon>Spizellomyces</taxon>
    </lineage>
</organism>
<sequence>MSSRRSTRKRKCNTADISSSWYVGYAEDGESVEAIMQKFQELERMQQELAAQGSSTPVSAPTPEASSVFASGTNSDADADMARAIALQEGQEESTFTQAQLEELFKRTSCFTVKQATLDLDPDDLDELELWRLEMEGGDDDDWEENDNHILDDDMWDDEFGPARSGRRGERIPRARSGGLRSKLDRESLIAKYKVMQIQMQDRNGNFFVMKKRVCTVDPRLPTYIRIPPVPIPRSWVKLITSYAPPSGDIEGCRYFEDDILHFNMKPLGNRFQVVHMNPPFLMPDEEPTSGKISMKQFEKLDIPAIIPFGFLFIWAEKELTPDILRATQSWGFRYVENFAWIKRERSNKIARQSSRYFNKSKTTCLILRKERKEGDVELRHQRSPDCEFDFIKPKLPEDLTEEKPNFVYDVIETLLPQAVYGPANQNGDRMLDLWAKPGRRRKGWTMVVQKRS</sequence>
<dbReference type="STRING" id="645134.A0A0L0HC66"/>
<feature type="compositionally biased region" description="Polar residues" evidence="2">
    <location>
        <begin position="52"/>
        <end position="75"/>
    </location>
</feature>
<dbReference type="GeneID" id="27689110"/>
<gene>
    <name evidence="3" type="ORF">SPPG_05756</name>
</gene>
<evidence type="ECO:0000256" key="1">
    <source>
        <dbReference type="PROSITE-ProRule" id="PRU00489"/>
    </source>
</evidence>
<accession>A0A0L0HC66</accession>
<dbReference type="PANTHER" id="PTHR12829:SF8">
    <property type="entry name" value="CHROMOSOME UNDETERMINED SCAFFOLD_82, WHOLE GENOME SHOTGUN SEQUENCE"/>
    <property type="match status" value="1"/>
</dbReference>
<dbReference type="OMA" id="MDALELW"/>
<keyword evidence="4" id="KW-1185">Reference proteome</keyword>
<dbReference type="GO" id="GO:0008168">
    <property type="term" value="F:methyltransferase activity"/>
    <property type="evidence" value="ECO:0007669"/>
    <property type="project" value="TreeGrafter"/>
</dbReference>
<dbReference type="Proteomes" id="UP000053201">
    <property type="component" value="Unassembled WGS sequence"/>
</dbReference>
<dbReference type="RefSeq" id="XP_016606817.1">
    <property type="nucleotide sequence ID" value="XM_016753966.1"/>
</dbReference>
<evidence type="ECO:0000256" key="2">
    <source>
        <dbReference type="SAM" id="MobiDB-lite"/>
    </source>
</evidence>
<dbReference type="eggNOG" id="KOG2098">
    <property type="taxonomic scope" value="Eukaryota"/>
</dbReference>
<evidence type="ECO:0000313" key="4">
    <source>
        <dbReference type="Proteomes" id="UP000053201"/>
    </source>
</evidence>
<dbReference type="PROSITE" id="PS51143">
    <property type="entry name" value="MT_A70"/>
    <property type="match status" value="1"/>
</dbReference>
<dbReference type="InterPro" id="IPR007757">
    <property type="entry name" value="MT-A70-like"/>
</dbReference>
<dbReference type="AlphaFoldDB" id="A0A0L0HC66"/>
<dbReference type="InParanoid" id="A0A0L0HC66"/>
<comment type="similarity">
    <text evidence="1">Belongs to the MT-A70-like family.</text>
</comment>
<dbReference type="Pfam" id="PF05063">
    <property type="entry name" value="MT-A70"/>
    <property type="match status" value="1"/>
</dbReference>
<feature type="region of interest" description="Disordered" evidence="2">
    <location>
        <begin position="46"/>
        <end position="75"/>
    </location>
</feature>
<dbReference type="GO" id="GO:0005634">
    <property type="term" value="C:nucleus"/>
    <property type="evidence" value="ECO:0007669"/>
    <property type="project" value="TreeGrafter"/>
</dbReference>
<proteinExistence type="inferred from homology"/>